<feature type="compositionally biased region" description="Polar residues" evidence="1">
    <location>
        <begin position="1"/>
        <end position="11"/>
    </location>
</feature>
<evidence type="ECO:0000313" key="3">
    <source>
        <dbReference type="Proteomes" id="UP000054729"/>
    </source>
</evidence>
<name>A0A0W1ANQ5_9GAMM</name>
<organism evidence="2 3">
    <name type="scientific">Legionella waltersii</name>
    <dbReference type="NCBI Taxonomy" id="66969"/>
    <lineage>
        <taxon>Bacteria</taxon>
        <taxon>Pseudomonadati</taxon>
        <taxon>Pseudomonadota</taxon>
        <taxon>Gammaproteobacteria</taxon>
        <taxon>Legionellales</taxon>
        <taxon>Legionellaceae</taxon>
        <taxon>Legionella</taxon>
    </lineage>
</organism>
<comment type="caution">
    <text evidence="2">The sequence shown here is derived from an EMBL/GenBank/DDBJ whole genome shotgun (WGS) entry which is preliminary data.</text>
</comment>
<keyword evidence="3" id="KW-1185">Reference proteome</keyword>
<dbReference type="Proteomes" id="UP000054729">
    <property type="component" value="Unassembled WGS sequence"/>
</dbReference>
<protein>
    <submittedName>
        <fullName evidence="2">Uncharacterized protein</fullName>
    </submittedName>
</protein>
<dbReference type="RefSeq" id="WP_058479267.1">
    <property type="nucleotide sequence ID" value="NZ_CAAAIQ010000003.1"/>
</dbReference>
<dbReference type="AlphaFoldDB" id="A0A0W1ANQ5"/>
<sequence>MKEPNNGNEQSDSTKETPESVKALHYQDLLTLKQKILSEARLNVGVLPRLARLIEAFVQKLLLIENEELEHECIDVFDWGRSLSPFQIQSFKKIIEAEFLNTNDKRLQKFWFTPEEALTYYRNSYESLTKSFYTEVEDNFNRALVLYLILEYEKVPEVVQAIDIGKTEPSIHKVKRASDAIEQTLKVKISKYQFVNDAQVLGYCLQTFYGIVRECQKHLSSFPQEFNERFREMVAQVESNFIPEKAAIRDVAATKMVSSYSGDKVPHTHDDYKPLCRNISEVLAVVPIEKCMEFVKKSEANPEECFSAGVTIKINSLIDAAYQQYVSNLTPKVENNLTSKQTNSQQSQVAVEKETSGLDKKTKLKKAISVFSFFNHQNTDNLVISEPICISDSRIKSDTSSKNASFFPSEPKKRMSESQLQNTQAISPTNNLSKTKSQMEFAKKQLMVENVLNNLAHRNTHG</sequence>
<proteinExistence type="predicted"/>
<reference evidence="2 3" key="1">
    <citation type="submission" date="2015-11" db="EMBL/GenBank/DDBJ databases">
        <title>Genomic analysis of 38 Legionella species identifies large and diverse effector repertoires.</title>
        <authorList>
            <person name="Burstein D."/>
            <person name="Amaro F."/>
            <person name="Zusman T."/>
            <person name="Lifshitz Z."/>
            <person name="Cohen O."/>
            <person name="Gilbert J.A."/>
            <person name="Pupko T."/>
            <person name="Shuman H.A."/>
            <person name="Segal G."/>
        </authorList>
    </citation>
    <scope>NUCLEOTIDE SEQUENCE [LARGE SCALE GENOMIC DNA]</scope>
    <source>
        <strain evidence="2 3">ATCC 51914</strain>
    </source>
</reference>
<evidence type="ECO:0000256" key="1">
    <source>
        <dbReference type="SAM" id="MobiDB-lite"/>
    </source>
</evidence>
<feature type="region of interest" description="Disordered" evidence="1">
    <location>
        <begin position="400"/>
        <end position="424"/>
    </location>
</feature>
<dbReference type="PATRIC" id="fig|66969.6.peg.451"/>
<dbReference type="EMBL" id="LNZB01000006">
    <property type="protein sequence ID" value="KTD82941.1"/>
    <property type="molecule type" value="Genomic_DNA"/>
</dbReference>
<feature type="region of interest" description="Disordered" evidence="1">
    <location>
        <begin position="1"/>
        <end position="20"/>
    </location>
</feature>
<accession>A0A0W1ANQ5</accession>
<gene>
    <name evidence="2" type="ORF">Lwal_0419</name>
</gene>
<evidence type="ECO:0000313" key="2">
    <source>
        <dbReference type="EMBL" id="KTD82941.1"/>
    </source>
</evidence>